<dbReference type="SUPFAM" id="SSF53850">
    <property type="entry name" value="Periplasmic binding protein-like II"/>
    <property type="match status" value="1"/>
</dbReference>
<dbReference type="EC" id="2.5.1.61" evidence="8"/>
<evidence type="ECO:0000313" key="11">
    <source>
        <dbReference type="EMBL" id="STP09526.1"/>
    </source>
</evidence>
<dbReference type="InterPro" id="IPR036803">
    <property type="entry name" value="Porphobilinogen_deaminase_C_sf"/>
</dbReference>
<dbReference type="InterPro" id="IPR022418">
    <property type="entry name" value="Porphobilinogen_deaminase_C"/>
</dbReference>
<dbReference type="PANTHER" id="PTHR11557">
    <property type="entry name" value="PORPHOBILINOGEN DEAMINASE"/>
    <property type="match status" value="1"/>
</dbReference>
<dbReference type="NCBIfam" id="TIGR00212">
    <property type="entry name" value="hemC"/>
    <property type="match status" value="1"/>
</dbReference>
<dbReference type="GO" id="GO:0006782">
    <property type="term" value="P:protoporphyrinogen IX biosynthetic process"/>
    <property type="evidence" value="ECO:0007669"/>
    <property type="project" value="UniProtKB-UniRule"/>
</dbReference>
<dbReference type="PANTHER" id="PTHR11557:SF0">
    <property type="entry name" value="PORPHOBILINOGEN DEAMINASE"/>
    <property type="match status" value="1"/>
</dbReference>
<evidence type="ECO:0000256" key="6">
    <source>
        <dbReference type="ARBA" id="ARBA00023244"/>
    </source>
</evidence>
<gene>
    <name evidence="8 11" type="primary">hemC</name>
    <name evidence="11" type="ORF">NCTC12221_00971</name>
</gene>
<dbReference type="PRINTS" id="PR00151">
    <property type="entry name" value="PORPHBDMNASE"/>
</dbReference>
<dbReference type="GO" id="GO:0005737">
    <property type="term" value="C:cytoplasm"/>
    <property type="evidence" value="ECO:0007669"/>
    <property type="project" value="UniProtKB-UniRule"/>
</dbReference>
<dbReference type="Gene3D" id="3.40.190.10">
    <property type="entry name" value="Periplasmic binding protein-like II"/>
    <property type="match status" value="2"/>
</dbReference>
<comment type="subunit">
    <text evidence="4 8">Monomer.</text>
</comment>
<feature type="domain" description="Porphobilinogen deaminase N-terminal" evidence="9">
    <location>
        <begin position="9"/>
        <end position="217"/>
    </location>
</feature>
<evidence type="ECO:0000259" key="10">
    <source>
        <dbReference type="Pfam" id="PF03900"/>
    </source>
</evidence>
<keyword evidence="6 8" id="KW-0627">Porphyrin biosynthesis</keyword>
<evidence type="ECO:0000256" key="7">
    <source>
        <dbReference type="ARBA" id="ARBA00048169"/>
    </source>
</evidence>
<protein>
    <recommendedName>
        <fullName evidence="8">Porphobilinogen deaminase</fullName>
        <shortName evidence="8">PBG</shortName>
        <ecNumber evidence="8">2.5.1.61</ecNumber>
    </recommendedName>
    <alternativeName>
        <fullName evidence="8">Hydroxymethylbilane synthase</fullName>
        <shortName evidence="8">HMBS</shortName>
    </alternativeName>
    <alternativeName>
        <fullName evidence="8">Pre-uroporphyrinogen synthase</fullName>
    </alternativeName>
</protein>
<dbReference type="FunFam" id="3.40.190.10:FF:000005">
    <property type="entry name" value="Porphobilinogen deaminase"/>
    <property type="match status" value="1"/>
</dbReference>
<comment type="miscellaneous">
    <text evidence="8">The porphobilinogen subunits are added to the dipyrromethane group.</text>
</comment>
<comment type="similarity">
    <text evidence="3 8">Belongs to the HMBS family.</text>
</comment>
<evidence type="ECO:0000256" key="4">
    <source>
        <dbReference type="ARBA" id="ARBA00011245"/>
    </source>
</evidence>
<dbReference type="InterPro" id="IPR000860">
    <property type="entry name" value="HemC"/>
</dbReference>
<dbReference type="HAMAP" id="MF_00260">
    <property type="entry name" value="Porphobil_deam"/>
    <property type="match status" value="1"/>
</dbReference>
<evidence type="ECO:0000256" key="5">
    <source>
        <dbReference type="ARBA" id="ARBA00022679"/>
    </source>
</evidence>
<dbReference type="AlphaFoldDB" id="A0A377JP58"/>
<dbReference type="InterPro" id="IPR022417">
    <property type="entry name" value="Porphobilin_deaminase_N"/>
</dbReference>
<feature type="modified residue" description="S-(dipyrrolylmethanemethyl)cysteine" evidence="8">
    <location>
        <position position="248"/>
    </location>
</feature>
<evidence type="ECO:0000256" key="1">
    <source>
        <dbReference type="ARBA" id="ARBA00002869"/>
    </source>
</evidence>
<evidence type="ECO:0000256" key="8">
    <source>
        <dbReference type="HAMAP-Rule" id="MF_00260"/>
    </source>
</evidence>
<evidence type="ECO:0000256" key="2">
    <source>
        <dbReference type="ARBA" id="ARBA00004735"/>
    </source>
</evidence>
<organism evidence="11 12">
    <name type="scientific">Helicobacter cinaedi</name>
    <dbReference type="NCBI Taxonomy" id="213"/>
    <lineage>
        <taxon>Bacteria</taxon>
        <taxon>Pseudomonadati</taxon>
        <taxon>Campylobacterota</taxon>
        <taxon>Epsilonproteobacteria</taxon>
        <taxon>Campylobacterales</taxon>
        <taxon>Helicobacteraceae</taxon>
        <taxon>Helicobacter</taxon>
    </lineage>
</organism>
<dbReference type="CDD" id="cd13646">
    <property type="entry name" value="PBP2_EcHMBS_like"/>
    <property type="match status" value="1"/>
</dbReference>
<dbReference type="Gene3D" id="3.30.160.40">
    <property type="entry name" value="Porphobilinogen deaminase, C-terminal domain"/>
    <property type="match status" value="1"/>
</dbReference>
<comment type="catalytic activity">
    <reaction evidence="7 8">
        <text>4 porphobilinogen + H2O = hydroxymethylbilane + 4 NH4(+)</text>
        <dbReference type="Rhea" id="RHEA:13185"/>
        <dbReference type="ChEBI" id="CHEBI:15377"/>
        <dbReference type="ChEBI" id="CHEBI:28938"/>
        <dbReference type="ChEBI" id="CHEBI:57845"/>
        <dbReference type="ChEBI" id="CHEBI:58126"/>
        <dbReference type="EC" id="2.5.1.61"/>
    </reaction>
</comment>
<dbReference type="Pfam" id="PF03900">
    <property type="entry name" value="Porphobil_deamC"/>
    <property type="match status" value="1"/>
</dbReference>
<keyword evidence="5 8" id="KW-0808">Transferase</keyword>
<comment type="cofactor">
    <cofactor evidence="8">
        <name>dipyrromethane</name>
        <dbReference type="ChEBI" id="CHEBI:60342"/>
    </cofactor>
    <text evidence="8">Binds 1 dipyrromethane group covalently.</text>
</comment>
<dbReference type="PROSITE" id="PS00533">
    <property type="entry name" value="PORPHOBILINOGEN_DEAM"/>
    <property type="match status" value="1"/>
</dbReference>
<proteinExistence type="inferred from homology"/>
<dbReference type="UniPathway" id="UPA00251">
    <property type="reaction ID" value="UER00319"/>
</dbReference>
<dbReference type="InterPro" id="IPR022419">
    <property type="entry name" value="Porphobilin_deaminase_cofac_BS"/>
</dbReference>
<comment type="pathway">
    <text evidence="2">Porphyrin-containing compound metabolism; protoporphyrin-IX biosynthesis; coproporphyrinogen-III from 5-aminolevulinate: step 2/4.</text>
</comment>
<dbReference type="RefSeq" id="WP_115026212.1">
    <property type="nucleotide sequence ID" value="NZ_UGHZ01000001.1"/>
</dbReference>
<evidence type="ECO:0000313" key="12">
    <source>
        <dbReference type="Proteomes" id="UP000255335"/>
    </source>
</evidence>
<accession>A0A377JP58</accession>
<dbReference type="PIRSF" id="PIRSF001438">
    <property type="entry name" value="4pyrrol_synth_OHMeBilane_synth"/>
    <property type="match status" value="1"/>
</dbReference>
<sequence>MQNVADRKLIIGTRGSVLALWQAQYVKNRLKNECGLDSELEIIKTQGDKILDVPLAKIGGKGLFTKELEQKLLDKEIDLAVHSLKDVPVEILPLLDLAAITEREDCRDCFLSMKYESLESLPQGARVGTTSLRRSMQIKAFRADLDTLSLRGNIQTRLEKLKNGVFDAIILAQAGVKRLGIDVKKNDMGICHIVPLDFMIPAMGQGALGIEMRKDSPYFETISRLTHKRSALCVSAERSFVRELEGGCQVPIGVQAVYENGILRLRAMVGLPNGQEILQESLEDSMLEEDKAKAESLGKYLAQSFIAKGAKEILSRARDVAFA</sequence>
<reference evidence="11 12" key="1">
    <citation type="submission" date="2018-06" db="EMBL/GenBank/DDBJ databases">
        <authorList>
            <consortium name="Pathogen Informatics"/>
            <person name="Doyle S."/>
        </authorList>
    </citation>
    <scope>NUCLEOTIDE SEQUENCE [LARGE SCALE GENOMIC DNA]</scope>
    <source>
        <strain evidence="11 12">NCTC12221</strain>
    </source>
</reference>
<dbReference type="Pfam" id="PF01379">
    <property type="entry name" value="Porphobil_deam"/>
    <property type="match status" value="1"/>
</dbReference>
<dbReference type="EMBL" id="UGHZ01000001">
    <property type="protein sequence ID" value="STP09526.1"/>
    <property type="molecule type" value="Genomic_DNA"/>
</dbReference>
<dbReference type="Proteomes" id="UP000255335">
    <property type="component" value="Unassembled WGS sequence"/>
</dbReference>
<name>A0A377JP58_9HELI</name>
<dbReference type="GO" id="GO:0004418">
    <property type="term" value="F:hydroxymethylbilane synthase activity"/>
    <property type="evidence" value="ECO:0007669"/>
    <property type="project" value="UniProtKB-UniRule"/>
</dbReference>
<evidence type="ECO:0000259" key="9">
    <source>
        <dbReference type="Pfam" id="PF01379"/>
    </source>
</evidence>
<comment type="function">
    <text evidence="1 8">Tetrapolymerization of the monopyrrole PBG into the hydroxymethylbilane pre-uroporphyrinogen in several discrete steps.</text>
</comment>
<dbReference type="FunFam" id="3.40.190.10:FF:000004">
    <property type="entry name" value="Porphobilinogen deaminase"/>
    <property type="match status" value="1"/>
</dbReference>
<evidence type="ECO:0000256" key="3">
    <source>
        <dbReference type="ARBA" id="ARBA00005638"/>
    </source>
</evidence>
<feature type="domain" description="Porphobilinogen deaminase C-terminal" evidence="10">
    <location>
        <begin position="231"/>
        <end position="305"/>
    </location>
</feature>
<dbReference type="SUPFAM" id="SSF54782">
    <property type="entry name" value="Porphobilinogen deaminase (hydroxymethylbilane synthase), C-terminal domain"/>
    <property type="match status" value="1"/>
</dbReference>